<evidence type="ECO:0000313" key="3">
    <source>
        <dbReference type="Proteomes" id="UP000242949"/>
    </source>
</evidence>
<accession>A0A1G6KQD2</accession>
<keyword evidence="1" id="KW-1133">Transmembrane helix</keyword>
<dbReference type="STRING" id="1612202.SAMN05421734_106150"/>
<evidence type="ECO:0008006" key="4">
    <source>
        <dbReference type="Google" id="ProtNLM"/>
    </source>
</evidence>
<dbReference type="AlphaFoldDB" id="A0A1G6KQD2"/>
<name>A0A1G6KQD2_9BACI</name>
<keyword evidence="1" id="KW-0472">Membrane</keyword>
<evidence type="ECO:0000313" key="2">
    <source>
        <dbReference type="EMBL" id="SDC32546.1"/>
    </source>
</evidence>
<feature type="transmembrane region" description="Helical" evidence="1">
    <location>
        <begin position="6"/>
        <end position="27"/>
    </location>
</feature>
<dbReference type="Proteomes" id="UP000242949">
    <property type="component" value="Unassembled WGS sequence"/>
</dbReference>
<keyword evidence="3" id="KW-1185">Reference proteome</keyword>
<evidence type="ECO:0000256" key="1">
    <source>
        <dbReference type="SAM" id="Phobius"/>
    </source>
</evidence>
<gene>
    <name evidence="2" type="ORF">SAMN05421734_106150</name>
</gene>
<reference evidence="3" key="1">
    <citation type="submission" date="2016-09" db="EMBL/GenBank/DDBJ databases">
        <authorList>
            <person name="Varghese N."/>
            <person name="Submissions S."/>
        </authorList>
    </citation>
    <scope>NUCLEOTIDE SEQUENCE [LARGE SCALE GENOMIC DNA]</scope>
    <source>
        <strain evidence="3">S5</strain>
    </source>
</reference>
<proteinExistence type="predicted"/>
<sequence>MPFVAGVIFLIAGFALWLFFKYTLIVLNQLGRGLGQNQNFQNHRSEKVVICSTCGSKVYSKQGSAYCDHCRQYI</sequence>
<dbReference type="RefSeq" id="WP_090796051.1">
    <property type="nucleotide sequence ID" value="NZ_FMYI01000006.1"/>
</dbReference>
<organism evidence="2 3">
    <name type="scientific">Pelagirhabdus alkalitolerans</name>
    <dbReference type="NCBI Taxonomy" id="1612202"/>
    <lineage>
        <taxon>Bacteria</taxon>
        <taxon>Bacillati</taxon>
        <taxon>Bacillota</taxon>
        <taxon>Bacilli</taxon>
        <taxon>Bacillales</taxon>
        <taxon>Bacillaceae</taxon>
        <taxon>Pelagirhabdus</taxon>
    </lineage>
</organism>
<protein>
    <recommendedName>
        <fullName evidence="4">Zinc-ribbon containing domain-containing protein</fullName>
    </recommendedName>
</protein>
<dbReference type="EMBL" id="FMYI01000006">
    <property type="protein sequence ID" value="SDC32546.1"/>
    <property type="molecule type" value="Genomic_DNA"/>
</dbReference>
<keyword evidence="1" id="KW-0812">Transmembrane</keyword>